<dbReference type="Gene3D" id="2.40.50.40">
    <property type="match status" value="1"/>
</dbReference>
<dbReference type="Pfam" id="PF00048">
    <property type="entry name" value="IL8"/>
    <property type="match status" value="1"/>
</dbReference>
<reference evidence="3" key="3">
    <citation type="submission" date="2025-09" db="UniProtKB">
        <authorList>
            <consortium name="Ensembl"/>
        </authorList>
    </citation>
    <scope>IDENTIFICATION</scope>
</reference>
<dbReference type="CDD" id="cd00272">
    <property type="entry name" value="Chemokine_CC"/>
    <property type="match status" value="1"/>
</dbReference>
<dbReference type="SMART" id="SM00199">
    <property type="entry name" value="SCY"/>
    <property type="match status" value="1"/>
</dbReference>
<evidence type="ECO:0000313" key="4">
    <source>
        <dbReference type="Proteomes" id="UP001501920"/>
    </source>
</evidence>
<dbReference type="GO" id="GO:0005615">
    <property type="term" value="C:extracellular space"/>
    <property type="evidence" value="ECO:0007669"/>
    <property type="project" value="UniProtKB-KW"/>
</dbReference>
<name>A0AAR2LVW2_PYGNA</name>
<reference evidence="3" key="2">
    <citation type="submission" date="2025-08" db="UniProtKB">
        <authorList>
            <consortium name="Ensembl"/>
        </authorList>
    </citation>
    <scope>IDENTIFICATION</scope>
</reference>
<dbReference type="Ensembl" id="ENSPNAT00000053121.1">
    <property type="protein sequence ID" value="ENSPNAP00000078797.1"/>
    <property type="gene ID" value="ENSPNAG00000031433.1"/>
</dbReference>
<evidence type="ECO:0000313" key="3">
    <source>
        <dbReference type="Ensembl" id="ENSPNAP00000078797.1"/>
    </source>
</evidence>
<dbReference type="GO" id="GO:0008009">
    <property type="term" value="F:chemokine activity"/>
    <property type="evidence" value="ECO:0007669"/>
    <property type="project" value="InterPro"/>
</dbReference>
<dbReference type="PANTHER" id="PTHR12015">
    <property type="entry name" value="SMALL INDUCIBLE CYTOKINE A"/>
    <property type="match status" value="1"/>
</dbReference>
<dbReference type="InterPro" id="IPR036048">
    <property type="entry name" value="Interleukin_8-like_sf"/>
</dbReference>
<evidence type="ECO:0000256" key="1">
    <source>
        <dbReference type="ARBA" id="ARBA00022514"/>
    </source>
</evidence>
<keyword evidence="4" id="KW-1185">Reference proteome</keyword>
<organism evidence="3 4">
    <name type="scientific">Pygocentrus nattereri</name>
    <name type="common">Red-bellied piranha</name>
    <dbReference type="NCBI Taxonomy" id="42514"/>
    <lineage>
        <taxon>Eukaryota</taxon>
        <taxon>Metazoa</taxon>
        <taxon>Chordata</taxon>
        <taxon>Craniata</taxon>
        <taxon>Vertebrata</taxon>
        <taxon>Euteleostomi</taxon>
        <taxon>Actinopterygii</taxon>
        <taxon>Neopterygii</taxon>
        <taxon>Teleostei</taxon>
        <taxon>Ostariophysi</taxon>
        <taxon>Characiformes</taxon>
        <taxon>Characoidei</taxon>
        <taxon>Pygocentrus</taxon>
    </lineage>
</organism>
<sequence>MESLSVVMCCEPETVVLSGNQDANTPAECCYGFLRIPLKRIASYRWTSSNCPQKAIIFRTVIGKQWCANPEASWVKEHMKKLQS</sequence>
<keyword evidence="1" id="KW-0202">Cytokine</keyword>
<dbReference type="GO" id="GO:0006955">
    <property type="term" value="P:immune response"/>
    <property type="evidence" value="ECO:0007669"/>
    <property type="project" value="InterPro"/>
</dbReference>
<dbReference type="InterPro" id="IPR001811">
    <property type="entry name" value="Chemokine_IL8-like_dom"/>
</dbReference>
<dbReference type="SUPFAM" id="SSF54117">
    <property type="entry name" value="Interleukin 8-like chemokines"/>
    <property type="match status" value="1"/>
</dbReference>
<proteinExistence type="predicted"/>
<feature type="domain" description="Chemokine interleukin-8-like" evidence="2">
    <location>
        <begin position="26"/>
        <end position="82"/>
    </location>
</feature>
<protein>
    <recommendedName>
        <fullName evidence="2">Chemokine interleukin-8-like domain-containing protein</fullName>
    </recommendedName>
</protein>
<accession>A0AAR2LVW2</accession>
<dbReference type="Proteomes" id="UP001501920">
    <property type="component" value="Chromosome 8"/>
</dbReference>
<reference evidence="3 4" key="1">
    <citation type="submission" date="2020-10" db="EMBL/GenBank/DDBJ databases">
        <title>Pygocentrus nattereri (red-bellied piranha) genome, fPygNat1, primary haplotype.</title>
        <authorList>
            <person name="Myers G."/>
            <person name="Meyer A."/>
            <person name="Karagic N."/>
            <person name="Pippel M."/>
            <person name="Winkler S."/>
            <person name="Tracey A."/>
            <person name="Wood J."/>
            <person name="Formenti G."/>
            <person name="Howe K."/>
            <person name="Fedrigo O."/>
            <person name="Jarvis E.D."/>
        </authorList>
    </citation>
    <scope>NUCLEOTIDE SEQUENCE [LARGE SCALE GENOMIC DNA]</scope>
</reference>
<dbReference type="InterPro" id="IPR039809">
    <property type="entry name" value="Chemokine_b/g/d"/>
</dbReference>
<dbReference type="AlphaFoldDB" id="A0AAR2LVW2"/>
<evidence type="ECO:0000259" key="2">
    <source>
        <dbReference type="SMART" id="SM00199"/>
    </source>
</evidence>